<dbReference type="GO" id="GO:0016020">
    <property type="term" value="C:membrane"/>
    <property type="evidence" value="ECO:0007669"/>
    <property type="project" value="UniProtKB-SubCell"/>
</dbReference>
<dbReference type="GO" id="GO:0051015">
    <property type="term" value="F:actin filament binding"/>
    <property type="evidence" value="ECO:0007669"/>
    <property type="project" value="InterPro"/>
</dbReference>
<feature type="domain" description="FH2" evidence="9">
    <location>
        <begin position="1"/>
        <end position="439"/>
    </location>
</feature>
<feature type="compositionally biased region" description="Basic and acidic residues" evidence="8">
    <location>
        <begin position="451"/>
        <end position="499"/>
    </location>
</feature>
<dbReference type="SUPFAM" id="SSF101447">
    <property type="entry name" value="Formin homology 2 domain (FH2 domain)"/>
    <property type="match status" value="1"/>
</dbReference>
<dbReference type="PROSITE" id="PS51444">
    <property type="entry name" value="FH2"/>
    <property type="match status" value="1"/>
</dbReference>
<dbReference type="GO" id="GO:0045010">
    <property type="term" value="P:actin nucleation"/>
    <property type="evidence" value="ECO:0007669"/>
    <property type="project" value="InterPro"/>
</dbReference>
<keyword evidence="2" id="KW-0812">Transmembrane</keyword>
<feature type="region of interest" description="Disordered" evidence="8">
    <location>
        <begin position="269"/>
        <end position="289"/>
    </location>
</feature>
<dbReference type="InterPro" id="IPR027643">
    <property type="entry name" value="Formin-like_plant"/>
</dbReference>
<evidence type="ECO:0000256" key="2">
    <source>
        <dbReference type="ARBA" id="ARBA00022692"/>
    </source>
</evidence>
<evidence type="ECO:0000259" key="9">
    <source>
        <dbReference type="PROSITE" id="PS51444"/>
    </source>
</evidence>
<evidence type="ECO:0000256" key="1">
    <source>
        <dbReference type="ARBA" id="ARBA00004167"/>
    </source>
</evidence>
<keyword evidence="5" id="KW-0472">Membrane</keyword>
<dbReference type="PANTHER" id="PTHR23213:SF354">
    <property type="entry name" value="FORMIN-LIKE PROTEIN 4"/>
    <property type="match status" value="1"/>
</dbReference>
<protein>
    <recommendedName>
        <fullName evidence="7">Formin-like protein</fullName>
    </recommendedName>
</protein>
<evidence type="ECO:0000313" key="11">
    <source>
        <dbReference type="Proteomes" id="UP001140206"/>
    </source>
</evidence>
<organism evidence="10 11">
    <name type="scientific">Rhynchospora pubera</name>
    <dbReference type="NCBI Taxonomy" id="906938"/>
    <lineage>
        <taxon>Eukaryota</taxon>
        <taxon>Viridiplantae</taxon>
        <taxon>Streptophyta</taxon>
        <taxon>Embryophyta</taxon>
        <taxon>Tracheophyta</taxon>
        <taxon>Spermatophyta</taxon>
        <taxon>Magnoliopsida</taxon>
        <taxon>Liliopsida</taxon>
        <taxon>Poales</taxon>
        <taxon>Cyperaceae</taxon>
        <taxon>Cyperoideae</taxon>
        <taxon>Rhynchosporeae</taxon>
        <taxon>Rhynchospora</taxon>
    </lineage>
</organism>
<evidence type="ECO:0000256" key="4">
    <source>
        <dbReference type="ARBA" id="ARBA00022989"/>
    </source>
</evidence>
<evidence type="ECO:0000256" key="8">
    <source>
        <dbReference type="SAM" id="MobiDB-lite"/>
    </source>
</evidence>
<keyword evidence="11" id="KW-1185">Reference proteome</keyword>
<dbReference type="EMBL" id="JAMFTS010000001">
    <property type="protein sequence ID" value="KAJ4813891.1"/>
    <property type="molecule type" value="Genomic_DNA"/>
</dbReference>
<dbReference type="PANTHER" id="PTHR23213">
    <property type="entry name" value="FORMIN-RELATED"/>
    <property type="match status" value="1"/>
</dbReference>
<name>A0AAV8HCN5_9POAL</name>
<evidence type="ECO:0000256" key="3">
    <source>
        <dbReference type="ARBA" id="ARBA00022729"/>
    </source>
</evidence>
<reference evidence="10" key="1">
    <citation type="submission" date="2022-08" db="EMBL/GenBank/DDBJ databases">
        <authorList>
            <person name="Marques A."/>
        </authorList>
    </citation>
    <scope>NUCLEOTIDE SEQUENCE</scope>
    <source>
        <strain evidence="10">RhyPub2mFocal</strain>
        <tissue evidence="10">Leaves</tissue>
    </source>
</reference>
<keyword evidence="4" id="KW-1133">Transmembrane helix</keyword>
<evidence type="ECO:0000256" key="6">
    <source>
        <dbReference type="ARBA" id="ARBA00025793"/>
    </source>
</evidence>
<feature type="region of interest" description="Disordered" evidence="8">
    <location>
        <begin position="438"/>
        <end position="525"/>
    </location>
</feature>
<comment type="subcellular location">
    <subcellularLocation>
        <location evidence="1">Membrane</location>
        <topology evidence="1">Single-pass membrane protein</topology>
    </subcellularLocation>
</comment>
<accession>A0AAV8HCN5</accession>
<gene>
    <name evidence="10" type="ORF">LUZ62_026457</name>
</gene>
<evidence type="ECO:0000313" key="10">
    <source>
        <dbReference type="EMBL" id="KAJ4813891.1"/>
    </source>
</evidence>
<comment type="similarity">
    <text evidence="6">Belongs to the formin-like family. Class-I subfamily.</text>
</comment>
<sequence length="525" mass="57628">MKPLHWDVMRRLNPDQSMVWDRFREGGSFRFDEESMEALFGASAAPSRLKPAENTDSNASAATPAALPQIILLDPRKSQNIAIVLRSLSSTRQHILDALLEGLGDLSIDTLEKLSRLGLVKEEQELIRGFDGDPSRLADAESFLFDLLRSVPNAFERVEAMLFRSTYGHEAANVRQSLQVLEHACKELRGSVLFFKLLEAVLKAGNRMNAGTARGNAQAFNLASLHKLSDVKSTDGSTTLLHFIVEEVVRAEGKRSAINSSFGLRRTPSLASNASNRSGEDSSAAAAAREERHMEYMQLGLPVVGRISSEMASVKRAAGIDYDALVAICPLLESRLSKIRRFLSSSSGDAFAREMQGFVDVADQEISSVKSEQDRVLELVKRTTEYYHGGSSKDRSAAPLQLFVIVKDFLAMVDKACVDITKRQQQQQHQLQKKLAAVAGTSVEGGGSRSGRKDGLDSTVKKDSAERSGRKDSLDSSVKKDSSERSGRRGDGTDADGRRIMPRFPNLPPNFMSENRDSDSSSDED</sequence>
<dbReference type="Proteomes" id="UP001140206">
    <property type="component" value="Chromosome 1"/>
</dbReference>
<dbReference type="InterPro" id="IPR042201">
    <property type="entry name" value="FH2_Formin_sf"/>
</dbReference>
<dbReference type="AlphaFoldDB" id="A0AAV8HCN5"/>
<evidence type="ECO:0000256" key="5">
    <source>
        <dbReference type="ARBA" id="ARBA00023136"/>
    </source>
</evidence>
<dbReference type="Pfam" id="PF02181">
    <property type="entry name" value="FH2"/>
    <property type="match status" value="1"/>
</dbReference>
<dbReference type="SMART" id="SM00498">
    <property type="entry name" value="FH2"/>
    <property type="match status" value="1"/>
</dbReference>
<proteinExistence type="inferred from homology"/>
<dbReference type="Gene3D" id="1.20.58.2220">
    <property type="entry name" value="Formin, FH2 domain"/>
    <property type="match status" value="1"/>
</dbReference>
<evidence type="ECO:0000256" key="7">
    <source>
        <dbReference type="RuleBase" id="RU361260"/>
    </source>
</evidence>
<keyword evidence="3" id="KW-0732">Signal</keyword>
<dbReference type="InterPro" id="IPR015425">
    <property type="entry name" value="FH2_Formin"/>
</dbReference>
<comment type="caution">
    <text evidence="10">The sequence shown here is derived from an EMBL/GenBank/DDBJ whole genome shotgun (WGS) entry which is preliminary data.</text>
</comment>